<dbReference type="Pfam" id="PF00295">
    <property type="entry name" value="Glyco_hydro_28"/>
    <property type="match status" value="1"/>
</dbReference>
<feature type="domain" description="Fibronectin type-III" evidence="6">
    <location>
        <begin position="39"/>
        <end position="156"/>
    </location>
</feature>
<dbReference type="Gene3D" id="2.60.40.10">
    <property type="entry name" value="Immunoglobulins"/>
    <property type="match status" value="1"/>
</dbReference>
<comment type="similarity">
    <text evidence="1 4">Belongs to the glycosyl hydrolase 28 family.</text>
</comment>
<sequence>MRIQLSPSYITIKTMILLMATSLIATTPQVSAAPLNKQAPQQLHVPALSADDRSLMLVWKAPEDTGDIADYLVYSEGKLLGKASENNDRFSPAKPYINHFYANDKDNFSQRIVIQNFKVTDLKPESQYSFTVKALYADGSLSDASQSVTIKTTPLPTVLNITDFGAIGDSSTLNTKAIQRAIDACQPGCRLDVPAGVYKTGALWLKSDMTLNLQAGSTLLGSDDPADYPPAYRLYSYSTEMRPASLLNAIDSEHVKPGTFRNIRIVGPGVIDGNGWLHQKTAEIVDEVGNRLPQYISSRNSEVHKDGILAKHQVAKAVAEGVPLQIAYGQRRSSLVTLRGVENVYLADFTARNPAFHGVMLLENRNVTANNLVHQTFDANNGDGIEFGNSQNVIVMNNFFDTGDDCINFAAGTGEKAREQPSMKGAWLFNNYLRRGHGAVVTGSHTGAWIEDILAENNVIYLTDVGLRAKSTTDIGGGARNITFRNNAMKDILRQPVILTLNYSDPNAKIDYPAAKKPAQFYNFLVQNVTVQGTLGDKPAIEIKGNSEKNAWHRQIRFNNVHFNNVPPTAISDLEDSQFDHVTFSQLRGDAPWHFNAIRNVTVDGKSVAP</sequence>
<accession>A0AAE7EMA4</accession>
<protein>
    <submittedName>
        <fullName evidence="7">Glycoside hydrolase family 28 protein</fullName>
    </submittedName>
</protein>
<dbReference type="EMBL" id="CP054160">
    <property type="protein sequence ID" value="QKJ61441.2"/>
    <property type="molecule type" value="Genomic_DNA"/>
</dbReference>
<dbReference type="PANTHER" id="PTHR31339">
    <property type="entry name" value="PECTIN LYASE-RELATED"/>
    <property type="match status" value="1"/>
</dbReference>
<reference evidence="8" key="1">
    <citation type="submission" date="2020-03" db="EMBL/GenBank/DDBJ databases">
        <title>Genome sequences of seven Enterobacteriaceae strains isolated from Canadian wastewater treatment facilities.</title>
        <authorList>
            <person name="Huang H."/>
            <person name="Chmara J.T."/>
            <person name="Duceppe M.-O."/>
        </authorList>
    </citation>
    <scope>NUCLEOTIDE SEQUENCE [LARGE SCALE GENOMIC DNA]</scope>
    <source>
        <strain evidence="8">Biosolid 3</strain>
    </source>
</reference>
<evidence type="ECO:0000256" key="4">
    <source>
        <dbReference type="RuleBase" id="RU361169"/>
    </source>
</evidence>
<dbReference type="SUPFAM" id="SSF49265">
    <property type="entry name" value="Fibronectin type III"/>
    <property type="match status" value="1"/>
</dbReference>
<keyword evidence="2 4" id="KW-0378">Hydrolase</keyword>
<evidence type="ECO:0000313" key="7">
    <source>
        <dbReference type="EMBL" id="QKJ61441.2"/>
    </source>
</evidence>
<dbReference type="InterPro" id="IPR013783">
    <property type="entry name" value="Ig-like_fold"/>
</dbReference>
<evidence type="ECO:0000256" key="3">
    <source>
        <dbReference type="ARBA" id="ARBA00023295"/>
    </source>
</evidence>
<dbReference type="InterPro" id="IPR036116">
    <property type="entry name" value="FN3_sf"/>
</dbReference>
<evidence type="ECO:0000256" key="2">
    <source>
        <dbReference type="ARBA" id="ARBA00022801"/>
    </source>
</evidence>
<dbReference type="PROSITE" id="PS50853">
    <property type="entry name" value="FN3"/>
    <property type="match status" value="1"/>
</dbReference>
<proteinExistence type="inferred from homology"/>
<gene>
    <name evidence="7" type="ORF">G9399_13660</name>
</gene>
<evidence type="ECO:0000313" key="8">
    <source>
        <dbReference type="Proteomes" id="UP000503464"/>
    </source>
</evidence>
<feature type="signal peptide" evidence="5">
    <location>
        <begin position="1"/>
        <end position="32"/>
    </location>
</feature>
<evidence type="ECO:0000256" key="1">
    <source>
        <dbReference type="ARBA" id="ARBA00008834"/>
    </source>
</evidence>
<dbReference type="Proteomes" id="UP000503464">
    <property type="component" value="Chromosome"/>
</dbReference>
<keyword evidence="3 4" id="KW-0326">Glycosidase</keyword>
<dbReference type="CDD" id="cd00063">
    <property type="entry name" value="FN3"/>
    <property type="match status" value="1"/>
</dbReference>
<dbReference type="Pfam" id="PF00041">
    <property type="entry name" value="fn3"/>
    <property type="match status" value="1"/>
</dbReference>
<dbReference type="GO" id="GO:0004650">
    <property type="term" value="F:polygalacturonase activity"/>
    <property type="evidence" value="ECO:0007669"/>
    <property type="project" value="InterPro"/>
</dbReference>
<evidence type="ECO:0000256" key="5">
    <source>
        <dbReference type="SAM" id="SignalP"/>
    </source>
</evidence>
<dbReference type="GO" id="GO:0005975">
    <property type="term" value="P:carbohydrate metabolic process"/>
    <property type="evidence" value="ECO:0007669"/>
    <property type="project" value="InterPro"/>
</dbReference>
<keyword evidence="5" id="KW-0732">Signal</keyword>
<dbReference type="InterPro" id="IPR000743">
    <property type="entry name" value="Glyco_hydro_28"/>
</dbReference>
<dbReference type="InterPro" id="IPR051801">
    <property type="entry name" value="GH28_Enzymes"/>
</dbReference>
<dbReference type="PANTHER" id="PTHR31339:SF9">
    <property type="entry name" value="PLASMIN AND FIBRONECTIN-BINDING PROTEIN A"/>
    <property type="match status" value="1"/>
</dbReference>
<feature type="chain" id="PRO_5041937450" evidence="5">
    <location>
        <begin position="33"/>
        <end position="610"/>
    </location>
</feature>
<dbReference type="SMART" id="SM00060">
    <property type="entry name" value="FN3"/>
    <property type="match status" value="1"/>
</dbReference>
<organism evidence="7 8">
    <name type="scientific">Serratia fonticola</name>
    <dbReference type="NCBI Taxonomy" id="47917"/>
    <lineage>
        <taxon>Bacteria</taxon>
        <taxon>Pseudomonadati</taxon>
        <taxon>Pseudomonadota</taxon>
        <taxon>Gammaproteobacteria</taxon>
        <taxon>Enterobacterales</taxon>
        <taxon>Yersiniaceae</taxon>
        <taxon>Serratia</taxon>
    </lineage>
</organism>
<dbReference type="InterPro" id="IPR012334">
    <property type="entry name" value="Pectin_lyas_fold"/>
</dbReference>
<name>A0AAE7EMA4_SERFO</name>
<dbReference type="Gene3D" id="2.160.20.10">
    <property type="entry name" value="Single-stranded right-handed beta-helix, Pectin lyase-like"/>
    <property type="match status" value="1"/>
</dbReference>
<dbReference type="SUPFAM" id="SSF51126">
    <property type="entry name" value="Pectin lyase-like"/>
    <property type="match status" value="1"/>
</dbReference>
<evidence type="ECO:0000259" key="6">
    <source>
        <dbReference type="PROSITE" id="PS50853"/>
    </source>
</evidence>
<dbReference type="InterPro" id="IPR003961">
    <property type="entry name" value="FN3_dom"/>
</dbReference>
<dbReference type="InterPro" id="IPR011050">
    <property type="entry name" value="Pectin_lyase_fold/virulence"/>
</dbReference>
<dbReference type="AlphaFoldDB" id="A0AAE7EMA4"/>